<dbReference type="RefSeq" id="WP_267092686.1">
    <property type="nucleotide sequence ID" value="NZ_CP099534.1"/>
</dbReference>
<dbReference type="SUPFAM" id="SSF56317">
    <property type="entry name" value="Carbon-nitrogen hydrolase"/>
    <property type="match status" value="1"/>
</dbReference>
<dbReference type="InterPro" id="IPR036526">
    <property type="entry name" value="C-N_Hydrolase_sf"/>
</dbReference>
<organism evidence="1 2">
    <name type="scientific">Xanthomonas sacchari</name>
    <dbReference type="NCBI Taxonomy" id="56458"/>
    <lineage>
        <taxon>Bacteria</taxon>
        <taxon>Pseudomonadati</taxon>
        <taxon>Pseudomonadota</taxon>
        <taxon>Gammaproteobacteria</taxon>
        <taxon>Lysobacterales</taxon>
        <taxon>Lysobacteraceae</taxon>
        <taxon>Xanthomonas</taxon>
    </lineage>
</organism>
<dbReference type="Proteomes" id="UP001164392">
    <property type="component" value="Chromosome"/>
</dbReference>
<evidence type="ECO:0000313" key="1">
    <source>
        <dbReference type="EMBL" id="UYK87870.1"/>
    </source>
</evidence>
<gene>
    <name evidence="1" type="ORF">NG824_15500</name>
</gene>
<name>A0AA46PM98_9XANT</name>
<dbReference type="Gene3D" id="3.60.110.10">
    <property type="entry name" value="Carbon-nitrogen hydrolase"/>
    <property type="match status" value="1"/>
</dbReference>
<sequence length="273" mass="30281">MKIALFQLCAWEVESMTQARKAIPEEVGKLLGVLDLAAKVDLAVFPEHYPFAGRAVDLTIEEAKALLEQVNSRVSFVAGGYVSEGEIRRNSIFLTKGRLSLDFYFKRVPWRKEGIVGERAKIWSLGRRRLFPMICSDVCEPWNKAKGQTAKMMAEALNLGVSKGCPIIVPTFGADLREPYWTEPLSAWAKALGTPIVVVAVAGVSEGSFKELGEERRYGGGGSGVYWPDGTVWPPKAGSVKRGVYLVDLTDPQSGRFIELPKRARFRSERSER</sequence>
<accession>A0AA46PM98</accession>
<dbReference type="AlphaFoldDB" id="A0AA46PM98"/>
<proteinExistence type="predicted"/>
<protein>
    <submittedName>
        <fullName evidence="1">Uncharacterized protein</fullName>
    </submittedName>
</protein>
<evidence type="ECO:0000313" key="2">
    <source>
        <dbReference type="Proteomes" id="UP001164392"/>
    </source>
</evidence>
<reference evidence="1" key="1">
    <citation type="submission" date="2022-06" db="EMBL/GenBank/DDBJ databases">
        <title>Dynamics of rice microbiomes reveals core vertical transmitted seed endophytes.</title>
        <authorList>
            <person name="Liao K."/>
            <person name="Zhang X."/>
        </authorList>
    </citation>
    <scope>NUCLEOTIDE SEQUENCE</scope>
    <source>
        <strain evidence="1">JR3-14</strain>
    </source>
</reference>
<dbReference type="EMBL" id="CP099534">
    <property type="protein sequence ID" value="UYK87870.1"/>
    <property type="molecule type" value="Genomic_DNA"/>
</dbReference>